<proteinExistence type="inferred from homology"/>
<dbReference type="PANTHER" id="PTHR48413">
    <property type="match status" value="1"/>
</dbReference>
<evidence type="ECO:0000313" key="3">
    <source>
        <dbReference type="Proteomes" id="UP000830116"/>
    </source>
</evidence>
<dbReference type="PANTHER" id="PTHR48413:SF1">
    <property type="entry name" value="PROTEIN HEAT-STRESS-ASSOCIATED 32"/>
    <property type="match status" value="1"/>
</dbReference>
<dbReference type="InterPro" id="IPR003830">
    <property type="entry name" value="ComA_synth"/>
</dbReference>
<dbReference type="InterPro" id="IPR013785">
    <property type="entry name" value="Aldolase_TIM"/>
</dbReference>
<dbReference type="EMBL" id="CP093442">
    <property type="protein sequence ID" value="UOF02245.1"/>
    <property type="molecule type" value="Genomic_DNA"/>
</dbReference>
<sequence length="255" mass="28735">MFPLKVKSRPHEKKNRTGKTCVIDSGLPIGLFRDYVSSFSDHVDFVKFGWGTSLVTKDIKLKIQILIEHGIDFSFGGSLFEVAWKMDAVEQYFKWCADMGLKHIEVSDGTYKIPHDVKLKAIELAAKQFTVLSEVGLKGQEESQMMHPKLWVEQINSELSAGSDFVITEAREAGNSGICRPNGELRFGLIEEILDAGIPTNKLIFEAPTKTLQTFFIKRVGKTVNLANIQFHDVVGVETLRRGIRSDTMDLLEWN</sequence>
<reference evidence="2" key="1">
    <citation type="submission" date="2022-03" db="EMBL/GenBank/DDBJ databases">
        <title>Genome Identification and Characterization of new species Bdellovibrio reynosense LBG001 sp. nov. from a Mexico soil sample.</title>
        <authorList>
            <person name="Camilli A."/>
            <person name="Ajao Y."/>
            <person name="Guo X."/>
        </authorList>
    </citation>
    <scope>NUCLEOTIDE SEQUENCE</scope>
    <source>
        <strain evidence="2">LBG001</strain>
    </source>
</reference>
<dbReference type="Pfam" id="PF02679">
    <property type="entry name" value="ComA"/>
    <property type="match status" value="1"/>
</dbReference>
<dbReference type="SUPFAM" id="SSF102110">
    <property type="entry name" value="(2r)-phospho-3-sulfolactate synthase ComA"/>
    <property type="match status" value="1"/>
</dbReference>
<evidence type="ECO:0000256" key="1">
    <source>
        <dbReference type="ARBA" id="ARBA00010424"/>
    </source>
</evidence>
<dbReference type="InterPro" id="IPR036112">
    <property type="entry name" value="ComA_synth_sf"/>
</dbReference>
<comment type="similarity">
    <text evidence="1">Belongs to the phosphosulfolactate synthase family.</text>
</comment>
<dbReference type="Gene3D" id="3.20.20.70">
    <property type="entry name" value="Aldolase class I"/>
    <property type="match status" value="1"/>
</dbReference>
<gene>
    <name evidence="2" type="ORF">MNR06_04690</name>
</gene>
<evidence type="ECO:0000313" key="2">
    <source>
        <dbReference type="EMBL" id="UOF02245.1"/>
    </source>
</evidence>
<dbReference type="RefSeq" id="WP_243539225.1">
    <property type="nucleotide sequence ID" value="NZ_CP093442.1"/>
</dbReference>
<keyword evidence="3" id="KW-1185">Reference proteome</keyword>
<accession>A0ABY4CJ27</accession>
<name>A0ABY4CJ27_9BACT</name>
<protein>
    <submittedName>
        <fullName evidence="2">Phosphosulfolactate synthase</fullName>
    </submittedName>
</protein>
<dbReference type="Proteomes" id="UP000830116">
    <property type="component" value="Chromosome"/>
</dbReference>
<organism evidence="2 3">
    <name type="scientific">Bdellovibrio reynosensis</name>
    <dbReference type="NCBI Taxonomy" id="2835041"/>
    <lineage>
        <taxon>Bacteria</taxon>
        <taxon>Pseudomonadati</taxon>
        <taxon>Bdellovibrionota</taxon>
        <taxon>Bdellovibrionia</taxon>
        <taxon>Bdellovibrionales</taxon>
        <taxon>Pseudobdellovibrionaceae</taxon>
        <taxon>Bdellovibrio</taxon>
    </lineage>
</organism>